<sequence length="392" mass="45117">MPHLDLSNDLSMYYEMFTSRPDNPWILLIHPLLTEISVVRSFTEQSEIKENFNCILFELRLHGRTKSNVIATMDRFTLAADLAFAMQKLHLPPVHVISAQANVSEVALALAAIFPERVSSLFLCGLAPDVYPESTLSAFNDCFQCVANPTDPEHWEEGMLDLHFFCFHQDTNVSREDEIRVIDEWTSIVRKRYSPSKTGKFTSIAMLELGRQATPQSFRDCITQPVLVCHGAESPVFPLEAASDRFATYDKLDPRSRFEAIPGAPLTLFPLYTKFLAEKFTDWILPIIESTPKLNEKQEIIEIDYEKSLKRLYEICKDPTILKRDPTNSSSFYALDELSLTQRKMGLEHAFQVEKTSFCFMDENDPEWWSDETVKTQSTKIPWKFSTRFEHS</sequence>
<protein>
    <recommendedName>
        <fullName evidence="1">AB hydrolase-1 domain-containing protein</fullName>
    </recommendedName>
</protein>
<dbReference type="Gene3D" id="3.40.50.1820">
    <property type="entry name" value="alpha/beta hydrolase"/>
    <property type="match status" value="1"/>
</dbReference>
<dbReference type="RefSeq" id="XP_007405031.1">
    <property type="nucleotide sequence ID" value="XM_007404969.1"/>
</dbReference>
<gene>
    <name evidence="2" type="ORF">MELLADRAFT_59552</name>
</gene>
<dbReference type="GeneID" id="18929376"/>
<dbReference type="InParanoid" id="F4R7X5"/>
<keyword evidence="3" id="KW-1185">Reference proteome</keyword>
<dbReference type="VEuPathDB" id="FungiDB:MELLADRAFT_59552"/>
<dbReference type="OrthoDB" id="19657at2759"/>
<dbReference type="eggNOG" id="ENOG502S4I8">
    <property type="taxonomic scope" value="Eukaryota"/>
</dbReference>
<dbReference type="KEGG" id="mlr:MELLADRAFT_59552"/>
<dbReference type="EMBL" id="GL883092">
    <property type="protein sequence ID" value="EGG11396.1"/>
    <property type="molecule type" value="Genomic_DNA"/>
</dbReference>
<evidence type="ECO:0000313" key="3">
    <source>
        <dbReference type="Proteomes" id="UP000001072"/>
    </source>
</evidence>
<dbReference type="Pfam" id="PF00561">
    <property type="entry name" value="Abhydrolase_1"/>
    <property type="match status" value="1"/>
</dbReference>
<dbReference type="HOGENOM" id="CLU_637904_0_0_1"/>
<dbReference type="AlphaFoldDB" id="F4R7X5"/>
<dbReference type="InterPro" id="IPR000073">
    <property type="entry name" value="AB_hydrolase_1"/>
</dbReference>
<proteinExistence type="predicted"/>
<reference evidence="3" key="1">
    <citation type="journal article" date="2011" name="Proc. Natl. Acad. Sci. U.S.A.">
        <title>Obligate biotrophy features unraveled by the genomic analysis of rust fungi.</title>
        <authorList>
            <person name="Duplessis S."/>
            <person name="Cuomo C.A."/>
            <person name="Lin Y.-C."/>
            <person name="Aerts A."/>
            <person name="Tisserant E."/>
            <person name="Veneault-Fourrey C."/>
            <person name="Joly D.L."/>
            <person name="Hacquard S."/>
            <person name="Amselem J."/>
            <person name="Cantarel B.L."/>
            <person name="Chiu R."/>
            <person name="Coutinho P.M."/>
            <person name="Feau N."/>
            <person name="Field M."/>
            <person name="Frey P."/>
            <person name="Gelhaye E."/>
            <person name="Goldberg J."/>
            <person name="Grabherr M.G."/>
            <person name="Kodira C.D."/>
            <person name="Kohler A."/>
            <person name="Kuees U."/>
            <person name="Lindquist E.A."/>
            <person name="Lucas S.M."/>
            <person name="Mago R."/>
            <person name="Mauceli E."/>
            <person name="Morin E."/>
            <person name="Murat C."/>
            <person name="Pangilinan J.L."/>
            <person name="Park R."/>
            <person name="Pearson M."/>
            <person name="Quesneville H."/>
            <person name="Rouhier N."/>
            <person name="Sakthikumar S."/>
            <person name="Salamov A.A."/>
            <person name="Schmutz J."/>
            <person name="Selles B."/>
            <person name="Shapiro H."/>
            <person name="Tanguay P."/>
            <person name="Tuskan G.A."/>
            <person name="Henrissat B."/>
            <person name="Van de Peer Y."/>
            <person name="Rouze P."/>
            <person name="Ellis J.G."/>
            <person name="Dodds P.N."/>
            <person name="Schein J.E."/>
            <person name="Zhong S."/>
            <person name="Hamelin R.C."/>
            <person name="Grigoriev I.V."/>
            <person name="Szabo L.J."/>
            <person name="Martin F."/>
        </authorList>
    </citation>
    <scope>NUCLEOTIDE SEQUENCE [LARGE SCALE GENOMIC DNA]</scope>
    <source>
        <strain evidence="3">98AG31 / pathotype 3-4-7</strain>
    </source>
</reference>
<accession>F4R7X5</accession>
<evidence type="ECO:0000313" key="2">
    <source>
        <dbReference type="EMBL" id="EGG11396.1"/>
    </source>
</evidence>
<organism evidence="3">
    <name type="scientific">Melampsora larici-populina (strain 98AG31 / pathotype 3-4-7)</name>
    <name type="common">Poplar leaf rust fungus</name>
    <dbReference type="NCBI Taxonomy" id="747676"/>
    <lineage>
        <taxon>Eukaryota</taxon>
        <taxon>Fungi</taxon>
        <taxon>Dikarya</taxon>
        <taxon>Basidiomycota</taxon>
        <taxon>Pucciniomycotina</taxon>
        <taxon>Pucciniomycetes</taxon>
        <taxon>Pucciniales</taxon>
        <taxon>Melampsoraceae</taxon>
        <taxon>Melampsora</taxon>
    </lineage>
</organism>
<evidence type="ECO:0000259" key="1">
    <source>
        <dbReference type="Pfam" id="PF00561"/>
    </source>
</evidence>
<dbReference type="InterPro" id="IPR029058">
    <property type="entry name" value="AB_hydrolase_fold"/>
</dbReference>
<dbReference type="Proteomes" id="UP000001072">
    <property type="component" value="Unassembled WGS sequence"/>
</dbReference>
<feature type="domain" description="AB hydrolase-1" evidence="1">
    <location>
        <begin position="24"/>
        <end position="247"/>
    </location>
</feature>
<dbReference type="SUPFAM" id="SSF53474">
    <property type="entry name" value="alpha/beta-Hydrolases"/>
    <property type="match status" value="1"/>
</dbReference>
<name>F4R7X5_MELLP</name>